<dbReference type="InterPro" id="IPR032360">
    <property type="entry name" value="DUF4869"/>
</dbReference>
<dbReference type="AlphaFoldDB" id="A0A174CCR7"/>
<dbReference type="GeneID" id="75076998"/>
<proteinExistence type="predicted"/>
<dbReference type="Proteomes" id="UP000095447">
    <property type="component" value="Unassembled WGS sequence"/>
</dbReference>
<evidence type="ECO:0000313" key="1">
    <source>
        <dbReference type="EMBL" id="CUO09416.1"/>
    </source>
</evidence>
<dbReference type="Proteomes" id="UP000095645">
    <property type="component" value="Unassembled WGS sequence"/>
</dbReference>
<accession>A0A174CCR7</accession>
<organism evidence="1 3">
    <name type="scientific">Blautia obeum</name>
    <dbReference type="NCBI Taxonomy" id="40520"/>
    <lineage>
        <taxon>Bacteria</taxon>
        <taxon>Bacillati</taxon>
        <taxon>Bacillota</taxon>
        <taxon>Clostridia</taxon>
        <taxon>Lachnospirales</taxon>
        <taxon>Lachnospiraceae</taxon>
        <taxon>Blautia</taxon>
    </lineage>
</organism>
<name>A0A174CCR7_9FIRM</name>
<sequence length="151" mass="17112">MLKIFFGDNPGDNYIFNPDVFFNNTYEDEWITSETSRKMIKDIDGSEVKGPCMIDSPFLGPIPPERLSGGVKTLILMQNDPDHIFNASACGNNCAQWILKLAEQKDITIRLGYIMDFGKQSFDIYIVNTGKTVHSMLELDDEIIVNRLLRG</sequence>
<dbReference type="Pfam" id="PF16163">
    <property type="entry name" value="DUF4869"/>
    <property type="match status" value="1"/>
</dbReference>
<dbReference type="EMBL" id="CYZP01000020">
    <property type="protein sequence ID" value="CUO27400.1"/>
    <property type="molecule type" value="Genomic_DNA"/>
</dbReference>
<evidence type="ECO:0000313" key="4">
    <source>
        <dbReference type="Proteomes" id="UP000095645"/>
    </source>
</evidence>
<dbReference type="EMBL" id="CYZA01000010">
    <property type="protein sequence ID" value="CUO09416.1"/>
    <property type="molecule type" value="Genomic_DNA"/>
</dbReference>
<evidence type="ECO:0008006" key="5">
    <source>
        <dbReference type="Google" id="ProtNLM"/>
    </source>
</evidence>
<evidence type="ECO:0000313" key="3">
    <source>
        <dbReference type="Proteomes" id="UP000095447"/>
    </source>
</evidence>
<evidence type="ECO:0000313" key="2">
    <source>
        <dbReference type="EMBL" id="CUO27400.1"/>
    </source>
</evidence>
<reference evidence="3 4" key="1">
    <citation type="submission" date="2015-09" db="EMBL/GenBank/DDBJ databases">
        <authorList>
            <consortium name="Pathogen Informatics"/>
        </authorList>
    </citation>
    <scope>NUCLEOTIDE SEQUENCE [LARGE SCALE GENOMIC DNA]</scope>
    <source>
        <strain evidence="1 3">2789STDY5608838</strain>
        <strain evidence="2 4">2789STDY5834861</strain>
    </source>
</reference>
<protein>
    <recommendedName>
        <fullName evidence="5">DUF4869 domain-containing protein</fullName>
    </recommendedName>
</protein>
<dbReference type="RefSeq" id="WP_025579909.1">
    <property type="nucleotide sequence ID" value="NZ_CYZA01000010.1"/>
</dbReference>
<gene>
    <name evidence="1" type="ORF">ERS852395_02066</name>
    <name evidence="2" type="ORF">ERS852476_02372</name>
</gene>